<dbReference type="SUPFAM" id="SSF51445">
    <property type="entry name" value="(Trans)glycosidases"/>
    <property type="match status" value="1"/>
</dbReference>
<gene>
    <name evidence="2" type="ORF">GPM918_LOCUS25247</name>
    <name evidence="3" type="ORF">SRO942_LOCUS25253</name>
</gene>
<dbReference type="InterPro" id="IPR006048">
    <property type="entry name" value="A-amylase/branching_C"/>
</dbReference>
<dbReference type="GO" id="GO:0005978">
    <property type="term" value="P:glycogen biosynthetic process"/>
    <property type="evidence" value="ECO:0007669"/>
    <property type="project" value="InterPro"/>
</dbReference>
<evidence type="ECO:0000313" key="4">
    <source>
        <dbReference type="Proteomes" id="UP000663829"/>
    </source>
</evidence>
<evidence type="ECO:0000259" key="1">
    <source>
        <dbReference type="SMART" id="SM00642"/>
    </source>
</evidence>
<dbReference type="EMBL" id="CAJOBC010009735">
    <property type="protein sequence ID" value="CAF3995167.1"/>
    <property type="molecule type" value="Genomic_DNA"/>
</dbReference>
<accession>A0A814YQ79</accession>
<comment type="caution">
    <text evidence="2">The sequence shown here is derived from an EMBL/GenBank/DDBJ whole genome shotgun (WGS) entry which is preliminary data.</text>
</comment>
<dbReference type="GO" id="GO:0003844">
    <property type="term" value="F:1,4-alpha-glucan branching enzyme activity"/>
    <property type="evidence" value="ECO:0007669"/>
    <property type="project" value="InterPro"/>
</dbReference>
<evidence type="ECO:0000313" key="3">
    <source>
        <dbReference type="EMBL" id="CAF3995167.1"/>
    </source>
</evidence>
<dbReference type="Pfam" id="PF00128">
    <property type="entry name" value="Alpha-amylase"/>
    <property type="match status" value="1"/>
</dbReference>
<evidence type="ECO:0000313" key="2">
    <source>
        <dbReference type="EMBL" id="CAF1232540.1"/>
    </source>
</evidence>
<proteinExistence type="predicted"/>
<dbReference type="Pfam" id="PF02806">
    <property type="entry name" value="Alpha-amylase_C"/>
    <property type="match status" value="1"/>
</dbReference>
<keyword evidence="4" id="KW-1185">Reference proteome</keyword>
<dbReference type="Proteomes" id="UP000663829">
    <property type="component" value="Unassembled WGS sequence"/>
</dbReference>
<dbReference type="Proteomes" id="UP000681722">
    <property type="component" value="Unassembled WGS sequence"/>
</dbReference>
<protein>
    <recommendedName>
        <fullName evidence="1">Glycosyl hydrolase family 13 catalytic domain-containing protein</fullName>
    </recommendedName>
</protein>
<dbReference type="InterPro" id="IPR017853">
    <property type="entry name" value="GH"/>
</dbReference>
<name>A0A814YQ79_9BILA</name>
<dbReference type="Gene3D" id="3.20.20.80">
    <property type="entry name" value="Glycosidases"/>
    <property type="match status" value="1"/>
</dbReference>
<dbReference type="Gene3D" id="2.60.40.1180">
    <property type="entry name" value="Golgi alpha-mannosidase II"/>
    <property type="match status" value="1"/>
</dbReference>
<dbReference type="EMBL" id="CAJNOQ010009730">
    <property type="protein sequence ID" value="CAF1232540.1"/>
    <property type="molecule type" value="Genomic_DNA"/>
</dbReference>
<feature type="domain" description="Glycosyl hydrolase family 13 catalytic" evidence="1">
    <location>
        <begin position="174"/>
        <end position="467"/>
    </location>
</feature>
<dbReference type="InterPro" id="IPR006047">
    <property type="entry name" value="GH13_cat_dom"/>
</dbReference>
<organism evidence="2 4">
    <name type="scientific">Didymodactylos carnosus</name>
    <dbReference type="NCBI Taxonomy" id="1234261"/>
    <lineage>
        <taxon>Eukaryota</taxon>
        <taxon>Metazoa</taxon>
        <taxon>Spiralia</taxon>
        <taxon>Gnathifera</taxon>
        <taxon>Rotifera</taxon>
        <taxon>Eurotatoria</taxon>
        <taxon>Bdelloidea</taxon>
        <taxon>Philodinida</taxon>
        <taxon>Philodinidae</taxon>
        <taxon>Didymodactylos</taxon>
    </lineage>
</organism>
<sequence length="576" mass="68497">MAPYTFTLFAPYNKAAGLRLKNANARMFGLDIPMEKNEEDGYFRVTVELADGIYHYQFKIITKSWFEVEPEPAVPSYTNDETMTIEENEERKKNQDEEYIKMVQDIRDRNRKREEESSFTELWYSFVDPYATDVDERGSDDAYKSVGKRILDEYEWKYDNAVKLVPDEQLIIYELHIGDFQSKFTDVTAKIDYIKQLGVNCVEIMPVKEYAGTHSWGYSPRYYFAIETGYGTSADFKELIDELHKNGIRVIMDGVYNHSECSNPMAQIDHDYWFHHEPKDLEMSWGPEWNYKFYDPKYNVWPARKYIGESILYMITEFHIDGVIRDYNGPMDGCWHDSMYWIIREALLNDNVEWEKVKDVIDGKRQGYKRIVNLVNYVSNHDHDRLLVELGKEHQLFDEEAFRRVRLGGTLFNHYESNFSGEEFGEYKEKTPGMAKLDWSLIDDLEDNSNQINKDLLQYYKDLIHLRKTNPSLYTTNINFIYENEQDGILVYHRWNDIEKKQGDHLIVIVNWSKNTLTDYEIINMPMNGKYYDWINNQEHFVENNQLKLDEIKDHEAKILIWEYGKADAKQIDNQQ</sequence>
<dbReference type="PIRSF" id="PIRSF000463">
    <property type="entry name" value="GlgB"/>
    <property type="match status" value="1"/>
</dbReference>
<dbReference type="AlphaFoldDB" id="A0A814YQ79"/>
<dbReference type="GO" id="GO:0043169">
    <property type="term" value="F:cation binding"/>
    <property type="evidence" value="ECO:0007669"/>
    <property type="project" value="InterPro"/>
</dbReference>
<dbReference type="SMART" id="SM00642">
    <property type="entry name" value="Aamy"/>
    <property type="match status" value="1"/>
</dbReference>
<reference evidence="2" key="1">
    <citation type="submission" date="2021-02" db="EMBL/GenBank/DDBJ databases">
        <authorList>
            <person name="Nowell W R."/>
        </authorList>
    </citation>
    <scope>NUCLEOTIDE SEQUENCE</scope>
</reference>
<dbReference type="PANTHER" id="PTHR43002">
    <property type="entry name" value="GLYCOGEN DEBRANCHING ENZYME"/>
    <property type="match status" value="1"/>
</dbReference>
<dbReference type="InterPro" id="IPR013780">
    <property type="entry name" value="Glyco_hydro_b"/>
</dbReference>
<dbReference type="SUPFAM" id="SSF51011">
    <property type="entry name" value="Glycosyl hydrolase domain"/>
    <property type="match status" value="1"/>
</dbReference>
<dbReference type="InterPro" id="IPR037439">
    <property type="entry name" value="Branching_enzy"/>
</dbReference>
<dbReference type="OrthoDB" id="1740265at2759"/>